<dbReference type="EMBL" id="JBDIZK010000015">
    <property type="protein sequence ID" value="MEN3749585.1"/>
    <property type="molecule type" value="Genomic_DNA"/>
</dbReference>
<proteinExistence type="predicted"/>
<evidence type="ECO:0000313" key="3">
    <source>
        <dbReference type="Proteomes" id="UP001427805"/>
    </source>
</evidence>
<feature type="compositionally biased region" description="Polar residues" evidence="1">
    <location>
        <begin position="130"/>
        <end position="139"/>
    </location>
</feature>
<accession>A0ABV0BDF9</accession>
<name>A0ABV0BDF9_9SPHN</name>
<evidence type="ECO:0000313" key="2">
    <source>
        <dbReference type="EMBL" id="MEN3749585.1"/>
    </source>
</evidence>
<evidence type="ECO:0000256" key="1">
    <source>
        <dbReference type="SAM" id="MobiDB-lite"/>
    </source>
</evidence>
<feature type="region of interest" description="Disordered" evidence="1">
    <location>
        <begin position="130"/>
        <end position="149"/>
    </location>
</feature>
<reference evidence="2 3" key="1">
    <citation type="submission" date="2024-05" db="EMBL/GenBank/DDBJ databases">
        <title>Sphingomonas sp. HF-S3 16S ribosomal RNA gene Genome sequencing and assembly.</title>
        <authorList>
            <person name="Lee H."/>
        </authorList>
    </citation>
    <scope>NUCLEOTIDE SEQUENCE [LARGE SCALE GENOMIC DNA]</scope>
    <source>
        <strain evidence="2 3">HF-S3</strain>
    </source>
</reference>
<dbReference type="Pfam" id="PF21190">
    <property type="entry name" value="Bbp16"/>
    <property type="match status" value="1"/>
</dbReference>
<comment type="caution">
    <text evidence="2">The sequence shown here is derived from an EMBL/GenBank/DDBJ whole genome shotgun (WGS) entry which is preliminary data.</text>
</comment>
<gene>
    <name evidence="2" type="ORF">TPR58_20600</name>
</gene>
<dbReference type="InterPro" id="IPR048922">
    <property type="entry name" value="Bbp16"/>
</dbReference>
<sequence>MNTDKQLLCSDKQAVTVDTVSTDSILVTGLAGADRGRRMRAFCQIETGFTPDGAATGITFEVIEADNAALTTGVVSLFSRTVLNGAGTVNLAAGQRPIDVALPPLSKAYLGFRYTTNAGDYTAGRVTAGVTSTTDSPVQSRPPAESHGY</sequence>
<dbReference type="Proteomes" id="UP001427805">
    <property type="component" value="Unassembled WGS sequence"/>
</dbReference>
<protein>
    <submittedName>
        <fullName evidence="2">Bbp16 family capsid cement protein</fullName>
    </submittedName>
</protein>
<dbReference type="Gene3D" id="2.60.120.1110">
    <property type="match status" value="1"/>
</dbReference>
<organism evidence="2 3">
    <name type="scientific">Sphingomonas rustica</name>
    <dbReference type="NCBI Taxonomy" id="3103142"/>
    <lineage>
        <taxon>Bacteria</taxon>
        <taxon>Pseudomonadati</taxon>
        <taxon>Pseudomonadota</taxon>
        <taxon>Alphaproteobacteria</taxon>
        <taxon>Sphingomonadales</taxon>
        <taxon>Sphingomonadaceae</taxon>
        <taxon>Sphingomonas</taxon>
    </lineage>
</organism>
<keyword evidence="3" id="KW-1185">Reference proteome</keyword>
<dbReference type="RefSeq" id="WP_346248631.1">
    <property type="nucleotide sequence ID" value="NZ_JBDIZK010000015.1"/>
</dbReference>